<evidence type="ECO:0000313" key="1">
    <source>
        <dbReference type="EMBL" id="PQV56221.1"/>
    </source>
</evidence>
<dbReference type="EMBL" id="PVEP01000005">
    <property type="protein sequence ID" value="PQV56221.1"/>
    <property type="molecule type" value="Genomic_DNA"/>
</dbReference>
<proteinExistence type="predicted"/>
<evidence type="ECO:0000313" key="2">
    <source>
        <dbReference type="Proteomes" id="UP000238338"/>
    </source>
</evidence>
<dbReference type="Proteomes" id="UP000238338">
    <property type="component" value="Unassembled WGS sequence"/>
</dbReference>
<dbReference type="RefSeq" id="WP_105515083.1">
    <property type="nucleotide sequence ID" value="NZ_PVEP01000005.1"/>
</dbReference>
<gene>
    <name evidence="1" type="ORF">LX70_02486</name>
</gene>
<sequence>MTAELAMDILARLQDAAPVDLDRMLDAPGAATQGATLVTVDPIALSPALWSHAEDWACLGIRVTTPLPDVTSLARRLAATALERGIFPVILTTLDQSGFERFGFRVERLTEAGRAGEEAELAGFWNFALILDADDLMLMG</sequence>
<accession>A0A2S8S5Y0</accession>
<name>A0A2S8S5Y0_9RHOB</name>
<comment type="caution">
    <text evidence="1">The sequence shown here is derived from an EMBL/GenBank/DDBJ whole genome shotgun (WGS) entry which is preliminary data.</text>
</comment>
<keyword evidence="2" id="KW-1185">Reference proteome</keyword>
<protein>
    <submittedName>
        <fullName evidence="1">Uncharacterized protein</fullName>
    </submittedName>
</protein>
<dbReference type="OrthoDB" id="7708708at2"/>
<reference evidence="1 2" key="1">
    <citation type="submission" date="2018-02" db="EMBL/GenBank/DDBJ databases">
        <title>Genomic Encyclopedia of Archaeal and Bacterial Type Strains, Phase II (KMG-II): from individual species to whole genera.</title>
        <authorList>
            <person name="Goeker M."/>
        </authorList>
    </citation>
    <scope>NUCLEOTIDE SEQUENCE [LARGE SCALE GENOMIC DNA]</scope>
    <source>
        <strain evidence="1 2">DSM 18921</strain>
    </source>
</reference>
<dbReference type="AlphaFoldDB" id="A0A2S8S5Y0"/>
<organism evidence="1 2">
    <name type="scientific">Albidovulum denitrificans</name>
    <dbReference type="NCBI Taxonomy" id="404881"/>
    <lineage>
        <taxon>Bacteria</taxon>
        <taxon>Pseudomonadati</taxon>
        <taxon>Pseudomonadota</taxon>
        <taxon>Alphaproteobacteria</taxon>
        <taxon>Rhodobacterales</taxon>
        <taxon>Paracoccaceae</taxon>
        <taxon>Albidovulum</taxon>
    </lineage>
</organism>